<comment type="catalytic activity">
    <reaction evidence="1">
        <text>ATP + protein L-histidine = ADP + protein N-phospho-L-histidine.</text>
        <dbReference type="EC" id="2.7.13.3"/>
    </reaction>
</comment>
<dbReference type="Gene3D" id="1.10.287.130">
    <property type="match status" value="1"/>
</dbReference>
<keyword evidence="9" id="KW-0808">Transferase</keyword>
<evidence type="ECO:0000256" key="5">
    <source>
        <dbReference type="SAM" id="MobiDB-lite"/>
    </source>
</evidence>
<dbReference type="PROSITE" id="PS50109">
    <property type="entry name" value="HIS_KIN"/>
    <property type="match status" value="1"/>
</dbReference>
<dbReference type="CDD" id="cd00082">
    <property type="entry name" value="HisKA"/>
    <property type="match status" value="1"/>
</dbReference>
<dbReference type="Pfam" id="PF00512">
    <property type="entry name" value="HisKA"/>
    <property type="match status" value="1"/>
</dbReference>
<evidence type="ECO:0000313" key="10">
    <source>
        <dbReference type="Proteomes" id="UP000027647"/>
    </source>
</evidence>
<dbReference type="InterPro" id="IPR004358">
    <property type="entry name" value="Sig_transdc_His_kin-like_C"/>
</dbReference>
<dbReference type="SMART" id="SM00448">
    <property type="entry name" value="REC"/>
    <property type="match status" value="1"/>
</dbReference>
<keyword evidence="10" id="KW-1185">Reference proteome</keyword>
<dbReference type="FunFam" id="1.10.287.130:FF:000037">
    <property type="entry name" value="Hybrid sensor histidine kinase/response regulator"/>
    <property type="match status" value="1"/>
</dbReference>
<dbReference type="InterPro" id="IPR003661">
    <property type="entry name" value="HisK_dim/P_dom"/>
</dbReference>
<dbReference type="Gene3D" id="3.30.450.20">
    <property type="entry name" value="PAS domain"/>
    <property type="match status" value="1"/>
</dbReference>
<comment type="caution">
    <text evidence="9">The sequence shown here is derived from an EMBL/GenBank/DDBJ whole genome shotgun (WGS) entry which is preliminary data.</text>
</comment>
<feature type="domain" description="Histidine kinase" evidence="7">
    <location>
        <begin position="480"/>
        <end position="720"/>
    </location>
</feature>
<dbReference type="PRINTS" id="PR00344">
    <property type="entry name" value="BCTRLSENSOR"/>
</dbReference>
<dbReference type="STRING" id="1044.EH31_03455"/>
<evidence type="ECO:0000256" key="4">
    <source>
        <dbReference type="PROSITE-ProRule" id="PRU00169"/>
    </source>
</evidence>
<dbReference type="SMART" id="SM00387">
    <property type="entry name" value="HATPase_c"/>
    <property type="match status" value="1"/>
</dbReference>
<dbReference type="Gene3D" id="3.30.565.10">
    <property type="entry name" value="Histidine kinase-like ATPase, C-terminal domain"/>
    <property type="match status" value="1"/>
</dbReference>
<gene>
    <name evidence="9" type="ORF">EH31_03455</name>
</gene>
<dbReference type="SMART" id="SM00388">
    <property type="entry name" value="HisKA"/>
    <property type="match status" value="1"/>
</dbReference>
<feature type="modified residue" description="4-aspartylphosphate" evidence="4">
    <location>
        <position position="793"/>
    </location>
</feature>
<dbReference type="PANTHER" id="PTHR43065:SF42">
    <property type="entry name" value="TWO-COMPONENT SENSOR PPRA"/>
    <property type="match status" value="1"/>
</dbReference>
<evidence type="ECO:0000259" key="8">
    <source>
        <dbReference type="PROSITE" id="PS50110"/>
    </source>
</evidence>
<dbReference type="eggNOG" id="COG0784">
    <property type="taxonomic scope" value="Bacteria"/>
</dbReference>
<dbReference type="AlphaFoldDB" id="A0A074MG15"/>
<keyword evidence="3 4" id="KW-0597">Phosphoprotein</keyword>
<dbReference type="InterPro" id="IPR005467">
    <property type="entry name" value="His_kinase_dom"/>
</dbReference>
<dbReference type="Pfam" id="PF13188">
    <property type="entry name" value="PAS_8"/>
    <property type="match status" value="1"/>
</dbReference>
<dbReference type="InterPro" id="IPR035965">
    <property type="entry name" value="PAS-like_dom_sf"/>
</dbReference>
<dbReference type="InterPro" id="IPR036890">
    <property type="entry name" value="HATPase_C_sf"/>
</dbReference>
<reference evidence="9 10" key="1">
    <citation type="submission" date="2014-04" db="EMBL/GenBank/DDBJ databases">
        <title>A comprehensive comparison of genomes of Erythrobacter spp. strains.</title>
        <authorList>
            <person name="Zheng Q."/>
        </authorList>
    </citation>
    <scope>NUCLEOTIDE SEQUENCE [LARGE SCALE GENOMIC DNA]</scope>
    <source>
        <strain evidence="9 10">DSM 6997</strain>
    </source>
</reference>
<keyword evidence="9" id="KW-0418">Kinase</keyword>
<dbReference type="Pfam" id="PF02518">
    <property type="entry name" value="HATPase_c"/>
    <property type="match status" value="1"/>
</dbReference>
<dbReference type="SUPFAM" id="SSF55874">
    <property type="entry name" value="ATPase domain of HSP90 chaperone/DNA topoisomerase II/histidine kinase"/>
    <property type="match status" value="1"/>
</dbReference>
<evidence type="ECO:0000256" key="1">
    <source>
        <dbReference type="ARBA" id="ARBA00000085"/>
    </source>
</evidence>
<evidence type="ECO:0000259" key="7">
    <source>
        <dbReference type="PROSITE" id="PS50109"/>
    </source>
</evidence>
<evidence type="ECO:0000313" key="9">
    <source>
        <dbReference type="EMBL" id="KEO91740.1"/>
    </source>
</evidence>
<name>A0A074MG15_ERYLO</name>
<dbReference type="InterPro" id="IPR003594">
    <property type="entry name" value="HATPase_dom"/>
</dbReference>
<dbReference type="eggNOG" id="COG4191">
    <property type="taxonomic scope" value="Bacteria"/>
</dbReference>
<dbReference type="SUPFAM" id="SSF55785">
    <property type="entry name" value="PYP-like sensor domain (PAS domain)"/>
    <property type="match status" value="1"/>
</dbReference>
<sequence>MTGEGVTGTSAHIDDKPTTGPVTIPANGTIAQKDVSGILAGNVQHNNPGKLLTIIVGLALLVSAGLIFAVTASPVMTGAYIGGLLVLLLGAFAAERFTSTSHQAEIATPDWSVTVAAIESENDTFPVAIAITDRANRLVCANKVFLGAFGTEASPPMLDAERPALEALNRASRNAWRDGEAVIEEFSDSKLRTWAVQATRAGRGDDHLIWRFRRKIVLTASEALQVDLSGPLSGILSRAGIEAVITGSDGTIRSVGAGFAERAVGDPTATLVGQELVSFLRADERERIFFAREGRSGTPQTLIDVPLSEAPLAGTAPSPEQGTTLMLLVDSGVGVGSGWDGSAQAGVAQLEALLAQLPLGLAMTDRDGRFLFGNEAFLRSVGRDEGELPAFPTDLVVREDKTPLSDAVRRYGRGPASRGDMAVRLSSQPDEPVSLGLAGVRGLGEAAVLLSLADSSEQTQLKRQVAQATKMQAVGQLAGGVAHDFNNVLTAIIGTCDLMLLRHTPGDSDYDDIQQIRANSNRAASLTRQLLAFSRQQTLRPEILQLPDVVSEVGPLIKRLLGEKIDYHVQHDRNLGQVRADPQQLEQVIMNLAVNARDAINTNGARGRTRKEDGKGRISLLTRSVKSHEVVKLGSEILPAADYTVLIVQDNGGGIPAQVLPKLFEPFFTTKELGKGTGLGLSTVYGIVKQTGGFIFADNVMDSSNRPMGARFTIYLPVHAGEAPQRRKDSAPQKSSNWSAGGRILLVEDEDMVRAVAERALARAGYQITACADGEEGLEAFQEGSAFDIVVSDVVMPGMDGPAMVRAIREINPQIPVLFMSGYAEEALRKDIDVPHMHFLPKPFSVAVITDKVAMVMAEAQEAKSEAKSA</sequence>
<dbReference type="PROSITE" id="PS50110">
    <property type="entry name" value="RESPONSE_REGULATORY"/>
    <property type="match status" value="1"/>
</dbReference>
<accession>A0A074MG15</accession>
<dbReference type="GO" id="GO:0000155">
    <property type="term" value="F:phosphorelay sensor kinase activity"/>
    <property type="evidence" value="ECO:0007669"/>
    <property type="project" value="InterPro"/>
</dbReference>
<feature type="transmembrane region" description="Helical" evidence="6">
    <location>
        <begin position="51"/>
        <end position="70"/>
    </location>
</feature>
<feature type="domain" description="Response regulatory" evidence="8">
    <location>
        <begin position="743"/>
        <end position="857"/>
    </location>
</feature>
<evidence type="ECO:0000256" key="3">
    <source>
        <dbReference type="ARBA" id="ARBA00022553"/>
    </source>
</evidence>
<proteinExistence type="predicted"/>
<dbReference type="InterPro" id="IPR011006">
    <property type="entry name" value="CheY-like_superfamily"/>
</dbReference>
<dbReference type="InterPro" id="IPR036097">
    <property type="entry name" value="HisK_dim/P_sf"/>
</dbReference>
<dbReference type="EMBL" id="JMIW01000001">
    <property type="protein sequence ID" value="KEO91740.1"/>
    <property type="molecule type" value="Genomic_DNA"/>
</dbReference>
<dbReference type="Gene3D" id="3.40.50.2300">
    <property type="match status" value="1"/>
</dbReference>
<keyword evidence="6" id="KW-0472">Membrane</keyword>
<dbReference type="InterPro" id="IPR001789">
    <property type="entry name" value="Sig_transdc_resp-reg_receiver"/>
</dbReference>
<organism evidence="9 10">
    <name type="scientific">Erythrobacter longus</name>
    <dbReference type="NCBI Taxonomy" id="1044"/>
    <lineage>
        <taxon>Bacteria</taxon>
        <taxon>Pseudomonadati</taxon>
        <taxon>Pseudomonadota</taxon>
        <taxon>Alphaproteobacteria</taxon>
        <taxon>Sphingomonadales</taxon>
        <taxon>Erythrobacteraceae</taxon>
        <taxon>Erythrobacter/Porphyrobacter group</taxon>
        <taxon>Erythrobacter</taxon>
    </lineage>
</organism>
<dbReference type="Proteomes" id="UP000027647">
    <property type="component" value="Unassembled WGS sequence"/>
</dbReference>
<dbReference type="SMART" id="SM00091">
    <property type="entry name" value="PAS"/>
    <property type="match status" value="1"/>
</dbReference>
<keyword evidence="6" id="KW-1133">Transmembrane helix</keyword>
<feature type="region of interest" description="Disordered" evidence="5">
    <location>
        <begin position="1"/>
        <end position="23"/>
    </location>
</feature>
<protein>
    <recommendedName>
        <fullName evidence="2">histidine kinase</fullName>
        <ecNumber evidence="2">2.7.13.3</ecNumber>
    </recommendedName>
</protein>
<feature type="transmembrane region" description="Helical" evidence="6">
    <location>
        <begin position="77"/>
        <end position="94"/>
    </location>
</feature>
<dbReference type="EC" id="2.7.13.3" evidence="2"/>
<keyword evidence="6" id="KW-0812">Transmembrane</keyword>
<dbReference type="PANTHER" id="PTHR43065">
    <property type="entry name" value="SENSOR HISTIDINE KINASE"/>
    <property type="match status" value="1"/>
</dbReference>
<dbReference type="InterPro" id="IPR000014">
    <property type="entry name" value="PAS"/>
</dbReference>
<dbReference type="Pfam" id="PF00072">
    <property type="entry name" value="Response_reg"/>
    <property type="match status" value="1"/>
</dbReference>
<dbReference type="SUPFAM" id="SSF52172">
    <property type="entry name" value="CheY-like"/>
    <property type="match status" value="1"/>
</dbReference>
<evidence type="ECO:0000256" key="6">
    <source>
        <dbReference type="SAM" id="Phobius"/>
    </source>
</evidence>
<dbReference type="SUPFAM" id="SSF47384">
    <property type="entry name" value="Homodimeric domain of signal transducing histidine kinase"/>
    <property type="match status" value="1"/>
</dbReference>
<evidence type="ECO:0000256" key="2">
    <source>
        <dbReference type="ARBA" id="ARBA00012438"/>
    </source>
</evidence>